<gene>
    <name evidence="1" type="ORF">ENU28_00075</name>
</gene>
<reference evidence="1" key="1">
    <citation type="journal article" date="2020" name="mSystems">
        <title>Genome- and Community-Level Interaction Insights into Carbon Utilization and Element Cycling Functions of Hydrothermarchaeota in Hydrothermal Sediment.</title>
        <authorList>
            <person name="Zhou Z."/>
            <person name="Liu Y."/>
            <person name="Xu W."/>
            <person name="Pan J."/>
            <person name="Luo Z.H."/>
            <person name="Li M."/>
        </authorList>
    </citation>
    <scope>NUCLEOTIDE SEQUENCE [LARGE SCALE GENOMIC DNA]</scope>
    <source>
        <strain evidence="1">SpSt-655</strain>
    </source>
</reference>
<proteinExistence type="predicted"/>
<dbReference type="InterPro" id="IPR003735">
    <property type="entry name" value="Metal_Tscrpt_repr"/>
</dbReference>
<organism evidence="1">
    <name type="scientific">candidate division WOR-3 bacterium</name>
    <dbReference type="NCBI Taxonomy" id="2052148"/>
    <lineage>
        <taxon>Bacteria</taxon>
        <taxon>Bacteria division WOR-3</taxon>
    </lineage>
</organism>
<accession>A0A7V4FDS8</accession>
<comment type="caution">
    <text evidence="1">The sequence shown here is derived from an EMBL/GenBank/DDBJ whole genome shotgun (WGS) entry which is preliminary data.</text>
</comment>
<sequence length="93" mass="11175">MEVSMKKDSKENFILWLKKVDGQIKELINWIKLEKDPIDIIKLAKSVKHSYDGFYRMLVIGHLYGVIELIEKSEKIDRKWLVKLFQRILEELE</sequence>
<dbReference type="Gene3D" id="1.20.58.1000">
    <property type="entry name" value="Metal-sensitive repressor, helix protomer"/>
    <property type="match status" value="1"/>
</dbReference>
<dbReference type="GO" id="GO:0045892">
    <property type="term" value="P:negative regulation of DNA-templated transcription"/>
    <property type="evidence" value="ECO:0007669"/>
    <property type="project" value="UniProtKB-ARBA"/>
</dbReference>
<protein>
    <submittedName>
        <fullName evidence="1">Metal-sensing transcriptional repressor</fullName>
    </submittedName>
</protein>
<dbReference type="EMBL" id="DTBX01000003">
    <property type="protein sequence ID" value="HGQ54844.1"/>
    <property type="molecule type" value="Genomic_DNA"/>
</dbReference>
<evidence type="ECO:0000313" key="1">
    <source>
        <dbReference type="EMBL" id="HGQ54844.1"/>
    </source>
</evidence>
<dbReference type="Pfam" id="PF02583">
    <property type="entry name" value="Trns_repr_metal"/>
    <property type="match status" value="1"/>
</dbReference>
<name>A0A7V4FDS8_UNCW3</name>
<dbReference type="GO" id="GO:0003677">
    <property type="term" value="F:DNA binding"/>
    <property type="evidence" value="ECO:0007669"/>
    <property type="project" value="InterPro"/>
</dbReference>
<dbReference type="GO" id="GO:0046872">
    <property type="term" value="F:metal ion binding"/>
    <property type="evidence" value="ECO:0007669"/>
    <property type="project" value="InterPro"/>
</dbReference>
<dbReference type="AlphaFoldDB" id="A0A7V4FDS8"/>
<dbReference type="InterPro" id="IPR038390">
    <property type="entry name" value="Metal_Tscrpt_repr_sf"/>
</dbReference>